<accession>I0GV96</accession>
<reference evidence="1 2" key="1">
    <citation type="submission" date="2011-10" db="EMBL/GenBank/DDBJ databases">
        <title>Whole genome sequence of Selenomonas ruminantium subsp. lactilytica TAM6421.</title>
        <authorList>
            <person name="Oguchi A."/>
            <person name="Ankai A."/>
            <person name="Kaneko J."/>
            <person name="Yamada-Narita S."/>
            <person name="Fukui S."/>
            <person name="Takahashi M."/>
            <person name="Onodera T."/>
            <person name="Kojima S."/>
            <person name="Fushimi T."/>
            <person name="Abe N."/>
            <person name="Kamio Y."/>
            <person name="Yamazaki S."/>
            <person name="Fujita N."/>
        </authorList>
    </citation>
    <scope>NUCLEOTIDE SEQUENCE [LARGE SCALE GENOMIC DNA]</scope>
    <source>
        <strain evidence="2">NBRC 103574 / TAM6421</strain>
        <plasmid evidence="1 2">pSRC4</plasmid>
    </source>
</reference>
<organism evidence="1 2">
    <name type="scientific">Selenomonas ruminantium subsp. lactilytica (strain NBRC 103574 / TAM6421)</name>
    <dbReference type="NCBI Taxonomy" id="927704"/>
    <lineage>
        <taxon>Bacteria</taxon>
        <taxon>Bacillati</taxon>
        <taxon>Bacillota</taxon>
        <taxon>Negativicutes</taxon>
        <taxon>Selenomonadales</taxon>
        <taxon>Selenomonadaceae</taxon>
        <taxon>Selenomonas</taxon>
    </lineage>
</organism>
<dbReference type="PATRIC" id="fig|927704.6.peg.3447"/>
<dbReference type="KEGG" id="sri:SELR_pSRC400320"/>
<protein>
    <submittedName>
        <fullName evidence="1">Uncharacterized protein</fullName>
    </submittedName>
</protein>
<geneLocation type="plasmid" evidence="1 2">
    <name>pSRC4</name>
</geneLocation>
<dbReference type="Proteomes" id="UP000007887">
    <property type="component" value="Plasmid pSRC4"/>
</dbReference>
<proteinExistence type="predicted"/>
<name>I0GV96_SELRL</name>
<sequence length="194" mass="22439">MRKDYQKHLLNKMRKILRKYCRLACDEVRQQWGALDTIDGEAAIEQKELEITQDTVARALCAYGQKAWIAEFGKGSLMDKSTEENPFLQDYLRNNPDVNWDRMAHNMAVVGRPYGYYSDIDGNKHFSHGTLKGVPIETWYGQPLFTPIRGKHIISNILEKSGLIDEMNEEIQTAVMDILYELVGRFPKEIKIVK</sequence>
<keyword evidence="1" id="KW-0614">Plasmid</keyword>
<evidence type="ECO:0000313" key="2">
    <source>
        <dbReference type="Proteomes" id="UP000007887"/>
    </source>
</evidence>
<evidence type="ECO:0000313" key="1">
    <source>
        <dbReference type="EMBL" id="BAL84683.1"/>
    </source>
</evidence>
<gene>
    <name evidence="1" type="ordered locus">SELR_pSRC400320</name>
</gene>
<dbReference type="HOGENOM" id="CLU_1401595_0_0_9"/>
<dbReference type="AlphaFoldDB" id="I0GV96"/>
<dbReference type="EMBL" id="AP012294">
    <property type="protein sequence ID" value="BAL84683.1"/>
    <property type="molecule type" value="Genomic_DNA"/>
</dbReference>